<keyword evidence="5" id="KW-0963">Cytoplasm</keyword>
<dbReference type="Gene3D" id="3.40.50.300">
    <property type="entry name" value="P-loop containing nucleotide triphosphate hydrolases"/>
    <property type="match status" value="1"/>
</dbReference>
<gene>
    <name evidence="5" type="primary">coaE</name>
    <name evidence="7" type="ORF">FIT74_01600</name>
</gene>
<keyword evidence="8" id="KW-1185">Reference proteome</keyword>
<sequence length="201" mass="22969">MFIIGMTGGIGSGKSEALKIFKSLSIKVIDLDNISKEITETSHQAIQEIKLVFGDTIFDKDNQLDRKKLKEIIFSDKNKKINLEKILHPKIYEEVKKRLNALSHESYVVIDIPLLFETNQYTSLISRSLVIDCKENDQIERVKKRDGIDISVIQSIIDQQINRSSRIEKADDVVINDGSIEKLEESIKSLHKKYLNLVAVK</sequence>
<evidence type="ECO:0000256" key="2">
    <source>
        <dbReference type="ARBA" id="ARBA00022741"/>
    </source>
</evidence>
<evidence type="ECO:0000313" key="8">
    <source>
        <dbReference type="Proteomes" id="UP000312702"/>
    </source>
</evidence>
<comment type="function">
    <text evidence="5">Catalyzes the phosphorylation of the 3'-hydroxyl group of dephosphocoenzyme A to form coenzyme A.</text>
</comment>
<protein>
    <recommendedName>
        <fullName evidence="5 6">Dephospho-CoA kinase</fullName>
        <ecNumber evidence="5 6">2.7.1.24</ecNumber>
    </recommendedName>
    <alternativeName>
        <fullName evidence="5">Dephosphocoenzyme A kinase</fullName>
    </alternativeName>
</protein>
<evidence type="ECO:0000256" key="5">
    <source>
        <dbReference type="HAMAP-Rule" id="MF_00376"/>
    </source>
</evidence>
<proteinExistence type="inferred from homology"/>
<evidence type="ECO:0000256" key="4">
    <source>
        <dbReference type="ARBA" id="ARBA00022993"/>
    </source>
</evidence>
<evidence type="ECO:0000256" key="6">
    <source>
        <dbReference type="NCBIfam" id="TIGR00152"/>
    </source>
</evidence>
<evidence type="ECO:0000313" key="7">
    <source>
        <dbReference type="EMBL" id="QDC60883.1"/>
    </source>
</evidence>
<keyword evidence="5 7" id="KW-0418">Kinase</keyword>
<comment type="catalytic activity">
    <reaction evidence="5">
        <text>3'-dephospho-CoA + ATP = ADP + CoA + H(+)</text>
        <dbReference type="Rhea" id="RHEA:18245"/>
        <dbReference type="ChEBI" id="CHEBI:15378"/>
        <dbReference type="ChEBI" id="CHEBI:30616"/>
        <dbReference type="ChEBI" id="CHEBI:57287"/>
        <dbReference type="ChEBI" id="CHEBI:57328"/>
        <dbReference type="ChEBI" id="CHEBI:456216"/>
        <dbReference type="EC" id="2.7.1.24"/>
    </reaction>
</comment>
<evidence type="ECO:0000256" key="3">
    <source>
        <dbReference type="ARBA" id="ARBA00022840"/>
    </source>
</evidence>
<comment type="pathway">
    <text evidence="5">Cofactor biosynthesis; coenzyme A biosynthesis; CoA from (R)-pantothenate: step 5/5.</text>
</comment>
<dbReference type="GO" id="GO:0004140">
    <property type="term" value="F:dephospho-CoA kinase activity"/>
    <property type="evidence" value="ECO:0007669"/>
    <property type="project" value="UniProtKB-EC"/>
</dbReference>
<dbReference type="RefSeq" id="WP_139884219.1">
    <property type="nucleotide sequence ID" value="NZ_CP040973.1"/>
</dbReference>
<evidence type="ECO:0000256" key="1">
    <source>
        <dbReference type="ARBA" id="ARBA00009018"/>
    </source>
</evidence>
<feature type="binding site" evidence="5">
    <location>
        <begin position="11"/>
        <end position="16"/>
    </location>
    <ligand>
        <name>ATP</name>
        <dbReference type="ChEBI" id="CHEBI:30616"/>
    </ligand>
</feature>
<dbReference type="EMBL" id="CP040973">
    <property type="protein sequence ID" value="QDC60883.1"/>
    <property type="molecule type" value="Genomic_DNA"/>
</dbReference>
<dbReference type="Pfam" id="PF01121">
    <property type="entry name" value="CoaE"/>
    <property type="match status" value="1"/>
</dbReference>
<keyword evidence="5 7" id="KW-0808">Transferase</keyword>
<dbReference type="PANTHER" id="PTHR10695:SF46">
    <property type="entry name" value="BIFUNCTIONAL COENZYME A SYNTHASE-RELATED"/>
    <property type="match status" value="1"/>
</dbReference>
<comment type="similarity">
    <text evidence="1 5">Belongs to the CoaE family.</text>
</comment>
<name>A0ABX5VRZ1_9PROT</name>
<dbReference type="PANTHER" id="PTHR10695">
    <property type="entry name" value="DEPHOSPHO-COA KINASE-RELATED"/>
    <property type="match status" value="1"/>
</dbReference>
<keyword evidence="2 5" id="KW-0547">Nucleotide-binding</keyword>
<dbReference type="InterPro" id="IPR027417">
    <property type="entry name" value="P-loop_NTPase"/>
</dbReference>
<dbReference type="EC" id="2.7.1.24" evidence="5 6"/>
<dbReference type="HAMAP" id="MF_00376">
    <property type="entry name" value="Dephospho_CoA_kinase"/>
    <property type="match status" value="1"/>
</dbReference>
<dbReference type="PROSITE" id="PS51219">
    <property type="entry name" value="DPCK"/>
    <property type="match status" value="1"/>
</dbReference>
<comment type="subcellular location">
    <subcellularLocation>
        <location evidence="5">Cytoplasm</location>
    </subcellularLocation>
</comment>
<dbReference type="Proteomes" id="UP000312702">
    <property type="component" value="Chromosome"/>
</dbReference>
<keyword evidence="4 5" id="KW-0173">Coenzyme A biosynthesis</keyword>
<keyword evidence="3 5" id="KW-0067">ATP-binding</keyword>
<dbReference type="NCBIfam" id="TIGR00152">
    <property type="entry name" value="dephospho-CoA kinase"/>
    <property type="match status" value="1"/>
</dbReference>
<dbReference type="CDD" id="cd02022">
    <property type="entry name" value="DPCK"/>
    <property type="match status" value="1"/>
</dbReference>
<organism evidence="7 8">
    <name type="scientific">Candidatus Methylopumilus universalis</name>
    <dbReference type="NCBI Taxonomy" id="2588536"/>
    <lineage>
        <taxon>Bacteria</taxon>
        <taxon>Pseudomonadati</taxon>
        <taxon>Pseudomonadota</taxon>
        <taxon>Betaproteobacteria</taxon>
        <taxon>Nitrosomonadales</taxon>
        <taxon>Methylophilaceae</taxon>
        <taxon>Candidatus Methylopumilus</taxon>
    </lineage>
</organism>
<dbReference type="InterPro" id="IPR001977">
    <property type="entry name" value="Depp_CoAkinase"/>
</dbReference>
<dbReference type="SUPFAM" id="SSF52540">
    <property type="entry name" value="P-loop containing nucleoside triphosphate hydrolases"/>
    <property type="match status" value="1"/>
</dbReference>
<reference evidence="7 8" key="1">
    <citation type="journal article" date="2019" name="ISME J.">
        <title>Evolution in action: habitat transition from sediment to the pelagial leads to genome streamlining in Methylophilaceae.</title>
        <authorList>
            <person name="Salcher M."/>
            <person name="Schaefle D."/>
            <person name="Kaspar M."/>
            <person name="Neuenschwander S.M."/>
            <person name="Ghai R."/>
        </authorList>
    </citation>
    <scope>NUCLEOTIDE SEQUENCE [LARGE SCALE GENOMIC DNA]</scope>
    <source>
        <strain evidence="7 8">MMS-VI-25</strain>
    </source>
</reference>
<accession>A0ABX5VRZ1</accession>